<organism evidence="2 3">
    <name type="scientific">Microcosmobacter mediterraneus</name>
    <dbReference type="NCBI Taxonomy" id="3075607"/>
    <lineage>
        <taxon>Bacteria</taxon>
        <taxon>Pseudomonadati</taxon>
        <taxon>Bacteroidota</taxon>
        <taxon>Flavobacteriia</taxon>
        <taxon>Flavobacteriales</taxon>
        <taxon>Flavobacteriaceae</taxon>
        <taxon>Microcosmobacter</taxon>
    </lineage>
</organism>
<dbReference type="InterPro" id="IPR014807">
    <property type="entry name" value="Coa1"/>
</dbReference>
<feature type="transmembrane region" description="Helical" evidence="1">
    <location>
        <begin position="16"/>
        <end position="41"/>
    </location>
</feature>
<evidence type="ECO:0000256" key="1">
    <source>
        <dbReference type="SAM" id="Phobius"/>
    </source>
</evidence>
<accession>A0ABU2YI81</accession>
<gene>
    <name evidence="2" type="ORF">RM697_04465</name>
</gene>
<keyword evidence="3" id="KW-1185">Reference proteome</keyword>
<dbReference type="Proteomes" id="UP001259492">
    <property type="component" value="Unassembled WGS sequence"/>
</dbReference>
<keyword evidence="1" id="KW-1133">Transmembrane helix</keyword>
<reference evidence="2 3" key="1">
    <citation type="submission" date="2023-09" db="EMBL/GenBank/DDBJ databases">
        <authorList>
            <person name="Rey-Velasco X."/>
        </authorList>
    </citation>
    <scope>NUCLEOTIDE SEQUENCE [LARGE SCALE GENOMIC DNA]</scope>
    <source>
        <strain evidence="2 3">W332</strain>
    </source>
</reference>
<dbReference type="EMBL" id="JAVRIA010000002">
    <property type="protein sequence ID" value="MDT0557885.1"/>
    <property type="molecule type" value="Genomic_DNA"/>
</dbReference>
<evidence type="ECO:0000313" key="2">
    <source>
        <dbReference type="EMBL" id="MDT0557885.1"/>
    </source>
</evidence>
<comment type="caution">
    <text evidence="2">The sequence shown here is derived from an EMBL/GenBank/DDBJ whole genome shotgun (WGS) entry which is preliminary data.</text>
</comment>
<protein>
    <submittedName>
        <fullName evidence="2">Cytochrome c oxidase assembly factor Coa1 family protein</fullName>
    </submittedName>
</protein>
<sequence>MEQQKQKSWFARNWPWVIPVTGCLGLIVLLIVGAGAAIFGVSKMITNSEPYEYAIEQASTNKEVISLLGDSIESDGIMKGDISLSNDDGHVDITIPIKGKKGKGKVSIKGEKTDGVWDYESIYVTIKSSGEEINLLDKNLEGI</sequence>
<dbReference type="Pfam" id="PF08695">
    <property type="entry name" value="Coa1"/>
    <property type="match status" value="1"/>
</dbReference>
<keyword evidence="1" id="KW-0472">Membrane</keyword>
<proteinExistence type="predicted"/>
<name>A0ABU2YI81_9FLAO</name>
<keyword evidence="1" id="KW-0812">Transmembrane</keyword>
<evidence type="ECO:0000313" key="3">
    <source>
        <dbReference type="Proteomes" id="UP001259492"/>
    </source>
</evidence>
<dbReference type="RefSeq" id="WP_311426659.1">
    <property type="nucleotide sequence ID" value="NZ_JAVRIA010000002.1"/>
</dbReference>